<evidence type="ECO:0000256" key="7">
    <source>
        <dbReference type="ARBA" id="ARBA00023180"/>
    </source>
</evidence>
<feature type="chain" id="PRO_5025466952" description="Ig-like domain-containing protein" evidence="8">
    <location>
        <begin position="17"/>
        <end position="316"/>
    </location>
</feature>
<evidence type="ECO:0000256" key="3">
    <source>
        <dbReference type="ARBA" id="ARBA00022729"/>
    </source>
</evidence>
<dbReference type="AlphaFoldDB" id="A0A672ZPS3"/>
<evidence type="ECO:0000256" key="1">
    <source>
        <dbReference type="ARBA" id="ARBA00004236"/>
    </source>
</evidence>
<dbReference type="CDD" id="cd00099">
    <property type="entry name" value="IgV"/>
    <property type="match status" value="1"/>
</dbReference>
<feature type="signal peptide" evidence="8">
    <location>
        <begin position="1"/>
        <end position="16"/>
    </location>
</feature>
<dbReference type="InterPro" id="IPR007110">
    <property type="entry name" value="Ig-like_dom"/>
</dbReference>
<sequence length="316" mass="35214">MIVLCITLLLLHRVYTLVPVISVHIGEPVTFTCVSLDSTVMFPRIIWYKQRMGDTLKLIAQMQKSIEPVYNKEFSESRMEIQMDDKFINLTILTTIPEDEGMYHCPGAFVLEIKEADLGDSGFYYCIKTDPLQLTFLTGTFLRIKDITVVTKDFPSDPIQPGSSVTLQCSVLTDYKKCSGEHGIFWFKDGLNESNPSYLYTQRNSDGECVWSLEAHGSQTCYYTFSDFTSSDAGTYYCAVAACGKIIIGNGTKLDIEGISTIFSCNSEDIHKITMTSCIHFLVSVLRNLGICEVCTAGKINVLVKKTTSISQSGSI</sequence>
<keyword evidence="2" id="KW-1003">Cell membrane</keyword>
<dbReference type="PANTHER" id="PTHR19433">
    <property type="entry name" value="T-CELL RECEPTOR ALPHA CHAIN V REGION-RELATED"/>
    <property type="match status" value="1"/>
</dbReference>
<dbReference type="Pfam" id="PF07686">
    <property type="entry name" value="V-set"/>
    <property type="match status" value="2"/>
</dbReference>
<keyword evidence="3 8" id="KW-0732">Signal</keyword>
<dbReference type="Proteomes" id="UP000472271">
    <property type="component" value="Chromosome 10"/>
</dbReference>
<reference evidence="10" key="2">
    <citation type="submission" date="2025-08" db="UniProtKB">
        <authorList>
            <consortium name="Ensembl"/>
        </authorList>
    </citation>
    <scope>IDENTIFICATION</scope>
</reference>
<dbReference type="SUPFAM" id="SSF48726">
    <property type="entry name" value="Immunoglobulin"/>
    <property type="match status" value="3"/>
</dbReference>
<dbReference type="InterPro" id="IPR003599">
    <property type="entry name" value="Ig_sub"/>
</dbReference>
<proteinExistence type="predicted"/>
<evidence type="ECO:0000313" key="10">
    <source>
        <dbReference type="Ensembl" id="ENSSORP00005018834.1"/>
    </source>
</evidence>
<keyword evidence="11" id="KW-1185">Reference proteome</keyword>
<dbReference type="SMART" id="SM00406">
    <property type="entry name" value="IGv"/>
    <property type="match status" value="2"/>
</dbReference>
<evidence type="ECO:0000313" key="11">
    <source>
        <dbReference type="Proteomes" id="UP000472271"/>
    </source>
</evidence>
<dbReference type="InterPro" id="IPR036179">
    <property type="entry name" value="Ig-like_dom_sf"/>
</dbReference>
<evidence type="ECO:0000259" key="9">
    <source>
        <dbReference type="PROSITE" id="PS50835"/>
    </source>
</evidence>
<feature type="domain" description="Ig-like" evidence="9">
    <location>
        <begin position="26"/>
        <end position="105"/>
    </location>
</feature>
<dbReference type="GO" id="GO:0002376">
    <property type="term" value="P:immune system process"/>
    <property type="evidence" value="ECO:0007669"/>
    <property type="project" value="UniProtKB-KW"/>
</dbReference>
<evidence type="ECO:0000256" key="2">
    <source>
        <dbReference type="ARBA" id="ARBA00022475"/>
    </source>
</evidence>
<dbReference type="Ensembl" id="ENSSORT00005019385.1">
    <property type="protein sequence ID" value="ENSSORP00005018834.1"/>
    <property type="gene ID" value="ENSSORG00005009269.1"/>
</dbReference>
<reference evidence="10" key="3">
    <citation type="submission" date="2025-09" db="UniProtKB">
        <authorList>
            <consortium name="Ensembl"/>
        </authorList>
    </citation>
    <scope>IDENTIFICATION</scope>
</reference>
<evidence type="ECO:0000256" key="8">
    <source>
        <dbReference type="SAM" id="SignalP"/>
    </source>
</evidence>
<organism evidence="10 11">
    <name type="scientific">Sphaeramia orbicularis</name>
    <name type="common">orbiculate cardinalfish</name>
    <dbReference type="NCBI Taxonomy" id="375764"/>
    <lineage>
        <taxon>Eukaryota</taxon>
        <taxon>Metazoa</taxon>
        <taxon>Chordata</taxon>
        <taxon>Craniata</taxon>
        <taxon>Vertebrata</taxon>
        <taxon>Euteleostomi</taxon>
        <taxon>Actinopterygii</taxon>
        <taxon>Neopterygii</taxon>
        <taxon>Teleostei</taxon>
        <taxon>Neoteleostei</taxon>
        <taxon>Acanthomorphata</taxon>
        <taxon>Gobiaria</taxon>
        <taxon>Kurtiformes</taxon>
        <taxon>Apogonoidei</taxon>
        <taxon>Apogonidae</taxon>
        <taxon>Apogoninae</taxon>
        <taxon>Sphaeramia</taxon>
    </lineage>
</organism>
<dbReference type="PANTHER" id="PTHR19433:SF133">
    <property type="entry name" value="IMMUNE-TYPE RECEPTOR 5 PRECURSOR-RELATED"/>
    <property type="match status" value="1"/>
</dbReference>
<keyword evidence="6" id="KW-1015">Disulfide bond</keyword>
<feature type="domain" description="Ig-like" evidence="9">
    <location>
        <begin position="145"/>
        <end position="260"/>
    </location>
</feature>
<evidence type="ECO:0000256" key="5">
    <source>
        <dbReference type="ARBA" id="ARBA00023136"/>
    </source>
</evidence>
<reference evidence="10" key="1">
    <citation type="submission" date="2019-06" db="EMBL/GenBank/DDBJ databases">
        <authorList>
            <consortium name="Wellcome Sanger Institute Data Sharing"/>
        </authorList>
    </citation>
    <scope>NUCLEOTIDE SEQUENCE [LARGE SCALE GENOMIC DNA]</scope>
</reference>
<protein>
    <recommendedName>
        <fullName evidence="9">Ig-like domain-containing protein</fullName>
    </recommendedName>
</protein>
<dbReference type="GO" id="GO:0009617">
    <property type="term" value="P:response to bacterium"/>
    <property type="evidence" value="ECO:0007669"/>
    <property type="project" value="TreeGrafter"/>
</dbReference>
<name>A0A672ZPS3_9TELE</name>
<accession>A0A672ZPS3</accession>
<dbReference type="InterPro" id="IPR013106">
    <property type="entry name" value="Ig_V-set"/>
</dbReference>
<dbReference type="Gene3D" id="2.60.40.10">
    <property type="entry name" value="Immunoglobulins"/>
    <property type="match status" value="2"/>
</dbReference>
<evidence type="ECO:0000256" key="6">
    <source>
        <dbReference type="ARBA" id="ARBA00023157"/>
    </source>
</evidence>
<comment type="subcellular location">
    <subcellularLocation>
        <location evidence="1">Cell membrane</location>
    </subcellularLocation>
</comment>
<dbReference type="GO" id="GO:0005886">
    <property type="term" value="C:plasma membrane"/>
    <property type="evidence" value="ECO:0007669"/>
    <property type="project" value="UniProtKB-SubCell"/>
</dbReference>
<keyword evidence="5" id="KW-0472">Membrane</keyword>
<keyword evidence="7" id="KW-0325">Glycoprotein</keyword>
<dbReference type="InterPro" id="IPR013783">
    <property type="entry name" value="Ig-like_fold"/>
</dbReference>
<dbReference type="SMART" id="SM00409">
    <property type="entry name" value="IG"/>
    <property type="match status" value="2"/>
</dbReference>
<keyword evidence="4" id="KW-0391">Immunity</keyword>
<dbReference type="PROSITE" id="PS50835">
    <property type="entry name" value="IG_LIKE"/>
    <property type="match status" value="2"/>
</dbReference>
<dbReference type="InterPro" id="IPR052051">
    <property type="entry name" value="TCR_complex_component"/>
</dbReference>
<evidence type="ECO:0000256" key="4">
    <source>
        <dbReference type="ARBA" id="ARBA00022859"/>
    </source>
</evidence>